<accession>A0ABZ0PMK2</accession>
<evidence type="ECO:0000259" key="12">
    <source>
        <dbReference type="PROSITE" id="PS50109"/>
    </source>
</evidence>
<evidence type="ECO:0000256" key="9">
    <source>
        <dbReference type="ARBA" id="ARBA00023012"/>
    </source>
</evidence>
<reference evidence="14 15" key="1">
    <citation type="submission" date="2023-11" db="EMBL/GenBank/DDBJ databases">
        <title>Arctic aerobic anoxygenic photoheterotroph Sediminicoccus rosea KRV36 adapts its photosynthesis to long days of polar summer.</title>
        <authorList>
            <person name="Tomasch J."/>
            <person name="Kopejtka K."/>
            <person name="Bily T."/>
            <person name="Gardiner A.T."/>
            <person name="Gardian Z."/>
            <person name="Shivaramu S."/>
            <person name="Koblizek M."/>
            <person name="Engelhardt F."/>
            <person name="Kaftan D."/>
        </authorList>
    </citation>
    <scope>NUCLEOTIDE SEQUENCE [LARGE SCALE GENOMIC DNA]</scope>
    <source>
        <strain evidence="14 15">R-30</strain>
    </source>
</reference>
<evidence type="ECO:0000256" key="7">
    <source>
        <dbReference type="ARBA" id="ARBA00022777"/>
    </source>
</evidence>
<dbReference type="EC" id="2.7.13.3" evidence="3"/>
<dbReference type="RefSeq" id="WP_318650916.1">
    <property type="nucleotide sequence ID" value="NZ_CP137852.1"/>
</dbReference>
<name>A0ABZ0PMK2_9PROT</name>
<dbReference type="GO" id="GO:0016301">
    <property type="term" value="F:kinase activity"/>
    <property type="evidence" value="ECO:0007669"/>
    <property type="project" value="UniProtKB-KW"/>
</dbReference>
<dbReference type="Proteomes" id="UP001305521">
    <property type="component" value="Chromosome"/>
</dbReference>
<dbReference type="InterPro" id="IPR050428">
    <property type="entry name" value="TCS_sensor_his_kinase"/>
</dbReference>
<dbReference type="SMART" id="SM00387">
    <property type="entry name" value="HATPase_c"/>
    <property type="match status" value="1"/>
</dbReference>
<dbReference type="Gene3D" id="3.30.565.10">
    <property type="entry name" value="Histidine kinase-like ATPase, C-terminal domain"/>
    <property type="match status" value="1"/>
</dbReference>
<keyword evidence="10 11" id="KW-0472">Membrane</keyword>
<evidence type="ECO:0000259" key="13">
    <source>
        <dbReference type="PROSITE" id="PS50885"/>
    </source>
</evidence>
<evidence type="ECO:0000256" key="2">
    <source>
        <dbReference type="ARBA" id="ARBA00004370"/>
    </source>
</evidence>
<dbReference type="InterPro" id="IPR036890">
    <property type="entry name" value="HATPase_C_sf"/>
</dbReference>
<keyword evidence="15" id="KW-1185">Reference proteome</keyword>
<dbReference type="Pfam" id="PF02518">
    <property type="entry name" value="HATPase_c"/>
    <property type="match status" value="1"/>
</dbReference>
<dbReference type="PANTHER" id="PTHR45436">
    <property type="entry name" value="SENSOR HISTIDINE KINASE YKOH"/>
    <property type="match status" value="1"/>
</dbReference>
<dbReference type="InterPro" id="IPR003660">
    <property type="entry name" value="HAMP_dom"/>
</dbReference>
<evidence type="ECO:0000313" key="14">
    <source>
        <dbReference type="EMBL" id="WPB86959.1"/>
    </source>
</evidence>
<evidence type="ECO:0000256" key="8">
    <source>
        <dbReference type="ARBA" id="ARBA00022989"/>
    </source>
</evidence>
<evidence type="ECO:0000313" key="15">
    <source>
        <dbReference type="Proteomes" id="UP001305521"/>
    </source>
</evidence>
<dbReference type="EMBL" id="CP137852">
    <property type="protein sequence ID" value="WPB86959.1"/>
    <property type="molecule type" value="Genomic_DNA"/>
</dbReference>
<evidence type="ECO:0000256" key="1">
    <source>
        <dbReference type="ARBA" id="ARBA00000085"/>
    </source>
</evidence>
<keyword evidence="4" id="KW-0597">Phosphoprotein</keyword>
<dbReference type="SUPFAM" id="SSF55874">
    <property type="entry name" value="ATPase domain of HSP90 chaperone/DNA topoisomerase II/histidine kinase"/>
    <property type="match status" value="1"/>
</dbReference>
<dbReference type="InterPro" id="IPR005467">
    <property type="entry name" value="His_kinase_dom"/>
</dbReference>
<comment type="catalytic activity">
    <reaction evidence="1">
        <text>ATP + protein L-histidine = ADP + protein N-phospho-L-histidine.</text>
        <dbReference type="EC" id="2.7.13.3"/>
    </reaction>
</comment>
<organism evidence="14 15">
    <name type="scientific">Sediminicoccus rosea</name>
    <dbReference type="NCBI Taxonomy" id="1225128"/>
    <lineage>
        <taxon>Bacteria</taxon>
        <taxon>Pseudomonadati</taxon>
        <taxon>Pseudomonadota</taxon>
        <taxon>Alphaproteobacteria</taxon>
        <taxon>Acetobacterales</taxon>
        <taxon>Roseomonadaceae</taxon>
        <taxon>Sediminicoccus</taxon>
    </lineage>
</organism>
<dbReference type="InterPro" id="IPR004358">
    <property type="entry name" value="Sig_transdc_His_kin-like_C"/>
</dbReference>
<dbReference type="PROSITE" id="PS50885">
    <property type="entry name" value="HAMP"/>
    <property type="match status" value="1"/>
</dbReference>
<proteinExistence type="predicted"/>
<dbReference type="InterPro" id="IPR036097">
    <property type="entry name" value="HisK_dim/P_sf"/>
</dbReference>
<evidence type="ECO:0000256" key="5">
    <source>
        <dbReference type="ARBA" id="ARBA00022679"/>
    </source>
</evidence>
<dbReference type="PROSITE" id="PS50109">
    <property type="entry name" value="HIS_KIN"/>
    <property type="match status" value="1"/>
</dbReference>
<keyword evidence="8 11" id="KW-1133">Transmembrane helix</keyword>
<dbReference type="Gene3D" id="1.10.287.130">
    <property type="match status" value="1"/>
</dbReference>
<feature type="domain" description="Histidine kinase" evidence="12">
    <location>
        <begin position="252"/>
        <end position="457"/>
    </location>
</feature>
<keyword evidence="6 11" id="KW-0812">Transmembrane</keyword>
<protein>
    <recommendedName>
        <fullName evidence="3">histidine kinase</fullName>
        <ecNumber evidence="3">2.7.13.3</ecNumber>
    </recommendedName>
</protein>
<keyword evidence="5" id="KW-0808">Transferase</keyword>
<keyword evidence="7 14" id="KW-0418">Kinase</keyword>
<dbReference type="PANTHER" id="PTHR45436:SF5">
    <property type="entry name" value="SENSOR HISTIDINE KINASE TRCS"/>
    <property type="match status" value="1"/>
</dbReference>
<gene>
    <name evidence="14" type="ORF">R9Z33_08800</name>
</gene>
<evidence type="ECO:0000256" key="10">
    <source>
        <dbReference type="ARBA" id="ARBA00023136"/>
    </source>
</evidence>
<comment type="subcellular location">
    <subcellularLocation>
        <location evidence="2">Membrane</location>
    </subcellularLocation>
</comment>
<evidence type="ECO:0000256" key="4">
    <source>
        <dbReference type="ARBA" id="ARBA00022553"/>
    </source>
</evidence>
<evidence type="ECO:0000256" key="6">
    <source>
        <dbReference type="ARBA" id="ARBA00022692"/>
    </source>
</evidence>
<evidence type="ECO:0000256" key="3">
    <source>
        <dbReference type="ARBA" id="ARBA00012438"/>
    </source>
</evidence>
<evidence type="ECO:0000256" key="11">
    <source>
        <dbReference type="SAM" id="Phobius"/>
    </source>
</evidence>
<dbReference type="PRINTS" id="PR00344">
    <property type="entry name" value="BCTRLSENSOR"/>
</dbReference>
<keyword evidence="9" id="KW-0902">Two-component regulatory system</keyword>
<feature type="domain" description="HAMP" evidence="13">
    <location>
        <begin position="192"/>
        <end position="244"/>
    </location>
</feature>
<dbReference type="InterPro" id="IPR003594">
    <property type="entry name" value="HATPase_dom"/>
</dbReference>
<dbReference type="SUPFAM" id="SSF47384">
    <property type="entry name" value="Homodimeric domain of signal transducing histidine kinase"/>
    <property type="match status" value="1"/>
</dbReference>
<feature type="transmembrane region" description="Helical" evidence="11">
    <location>
        <begin position="172"/>
        <end position="196"/>
    </location>
</feature>
<sequence length="457" mass="48144">MSGWARSLRLRLLLAGLVAAGLALAAATAGLSLLFERHAERQLARELSALAEGIAAQLDRAMPGGDWTLSAPPGDPRYDRPLSGFYWQVSRAAGGAPLLQSRSLWDATLAPPADAPMNETLFPLPGPGGEALLALRLPVTMPARLGGERLVVLAARDAAELRAAAADFRRDLLPFLGVIAFALLAAFGAQVAVGLAPLRRMRARLAAIGSGQAARLGEEGFPSEILPLARELDGLLAQRERDVAAARARAGDLAHGLKTPIQVLLAEAERLEWPMEAAEQRETAAAVGEAAEAMRRHVERELSRARRALRGRGDRAEPLRVARRLIAVLARTAEGARLDWVMEGEPGPLAAIHEDDLAEALGAVMENAARFASARVRIALRQAPGRLALSVTDDGPGIPPERHAEALRRGGRLDEAGPGTGLGLAIAREILEEVGGALELGPTAPGAMTVTLRLPAG</sequence>